<evidence type="ECO:0000259" key="4">
    <source>
        <dbReference type="SMART" id="SM00382"/>
    </source>
</evidence>
<organism evidence="5 6">
    <name type="scientific">Methylorubrum aminovorans</name>
    <dbReference type="NCBI Taxonomy" id="269069"/>
    <lineage>
        <taxon>Bacteria</taxon>
        <taxon>Pseudomonadati</taxon>
        <taxon>Pseudomonadota</taxon>
        <taxon>Alphaproteobacteria</taxon>
        <taxon>Hyphomicrobiales</taxon>
        <taxon>Methylobacteriaceae</taxon>
        <taxon>Methylorubrum</taxon>
    </lineage>
</organism>
<name>A0ABQ4UJT3_9HYPH</name>
<dbReference type="PANTHER" id="PTHR43788">
    <property type="entry name" value="DNA2/NAM7 HELICASE FAMILY MEMBER"/>
    <property type="match status" value="1"/>
</dbReference>
<evidence type="ECO:0000313" key="5">
    <source>
        <dbReference type="EMBL" id="GJE67397.1"/>
    </source>
</evidence>
<feature type="region of interest" description="Disordered" evidence="3">
    <location>
        <begin position="312"/>
        <end position="344"/>
    </location>
</feature>
<keyword evidence="2" id="KW-0067">ATP-binding</keyword>
<sequence>MTASLQRLRPGSDAANYYLSESQAEARPDRRGAYYQAEGEGTWWSSGESVVRHGAAVTGASFRNLCAGLDPSTGRALVRGAGAQHQSGSDCTLTPAKAVSVLWAAGSPEQRAGIEAAHRAAVAQALSFLTREGLVEVRTGAGGVERHRPGDLIVARFDHFTTREGDPNLHTHCVVLNVAGAPRSSSSGRYKSLSHLTVEPARMFEQQRGLGAAYRAALSQELRVRFGLRYRPAGQGQWEVAGVPDALLAAFSKRSAQILERVGPGATSAQREVAALATRRDKAELPSGPELETRWQAEFEAAGIDPWQEALSAAQEPDPSRVHEADRAEREALDPFDPPEIAGDTPVARAASSLFRHENVLSRAALLQAALEEASLRGLGIGVVEAELTGLERDGRLMPLSTVALDPGQTACWTSPGLAACEAALLRAAERLGERVWIAPEAVAAALAAAPHLSPEQAEAVRQVAGSDGVSILEAGAGTGKTTTAQALVLAATRSKLRVIGLAPSWVAADELARSAGIPAQAIARWRYACAREQAEARINPTEARTASLDRDTVVLVDEAGMVSTRDLEAVLSAARHAGAKVVLIGDRRQLASVGGASALRAVSEVVGRAGVLAEVRRQAVDWQRTASMIMAGGDAEAGLRAYAANDRVELISGAEAAQERTITLWSEARARHGADVLMLTRRNADAAALNLKARAVLRAEGRLGPDLISLPARDRADRPAVLALAVGDSLRFGESLPHLSVRNGNRAQVESISKDPDGQPRLRLLLEDGRVLDAPWQQLARQPRFGGKLPQPKMVHSYAGTVHAAQGRTSSGAVMLVAASTDAREVYVGLTRHRSDAQVVVERDRLDALCRQRQADPRLPASATVMLERLFAEARVYREKANVADYAADRIAFVRDGSLGSPERVQSGIEVARAVRAARALRTTLARLKPERLTVPAWRLLDAERRRRLAHSSASHTRRLVAQVAGLLGRSGPDREHGGIER</sequence>
<keyword evidence="1" id="KW-0547">Nucleotide-binding</keyword>
<dbReference type="Gene3D" id="2.30.30.940">
    <property type="match status" value="1"/>
</dbReference>
<accession>A0ABQ4UJT3</accession>
<protein>
    <submittedName>
        <fullName evidence="5">ATP-dependent RecD-like DNA helicase</fullName>
    </submittedName>
</protein>
<dbReference type="NCBIfam" id="NF041492">
    <property type="entry name" value="MobF"/>
    <property type="match status" value="1"/>
</dbReference>
<evidence type="ECO:0000256" key="3">
    <source>
        <dbReference type="SAM" id="MobiDB-lite"/>
    </source>
</evidence>
<feature type="compositionally biased region" description="Basic and acidic residues" evidence="3">
    <location>
        <begin position="318"/>
        <end position="333"/>
    </location>
</feature>
<dbReference type="InterPro" id="IPR050534">
    <property type="entry name" value="Coronavir_polyprotein_1ab"/>
</dbReference>
<reference evidence="5" key="2">
    <citation type="submission" date="2021-08" db="EMBL/GenBank/DDBJ databases">
        <authorList>
            <person name="Tani A."/>
            <person name="Ola A."/>
            <person name="Ogura Y."/>
            <person name="Katsura K."/>
            <person name="Hayashi T."/>
        </authorList>
    </citation>
    <scope>NUCLEOTIDE SEQUENCE</scope>
    <source>
        <strain evidence="5">NBRC 15686</strain>
    </source>
</reference>
<dbReference type="Pfam" id="PF08751">
    <property type="entry name" value="TrwC"/>
    <property type="match status" value="1"/>
</dbReference>
<dbReference type="SUPFAM" id="SSF55464">
    <property type="entry name" value="Origin of replication-binding domain, RBD-like"/>
    <property type="match status" value="1"/>
</dbReference>
<keyword evidence="6" id="KW-1185">Reference proteome</keyword>
<dbReference type="SMART" id="SM00382">
    <property type="entry name" value="AAA"/>
    <property type="match status" value="1"/>
</dbReference>
<comment type="caution">
    <text evidence="5">The sequence shown here is derived from an EMBL/GenBank/DDBJ whole genome shotgun (WGS) entry which is preliminary data.</text>
</comment>
<dbReference type="RefSeq" id="WP_238228253.1">
    <property type="nucleotide sequence ID" value="NZ_BAAADH010000095.1"/>
</dbReference>
<gene>
    <name evidence="5" type="primary">recD2_3</name>
    <name evidence="5" type="ORF">LNAOJCKE_4628</name>
</gene>
<evidence type="ECO:0000313" key="6">
    <source>
        <dbReference type="Proteomes" id="UP001055039"/>
    </source>
</evidence>
<dbReference type="Proteomes" id="UP001055039">
    <property type="component" value="Unassembled WGS sequence"/>
</dbReference>
<dbReference type="PANTHER" id="PTHR43788:SF6">
    <property type="entry name" value="DNA HELICASE B"/>
    <property type="match status" value="1"/>
</dbReference>
<dbReference type="CDD" id="cd17933">
    <property type="entry name" value="DEXSc_RecD-like"/>
    <property type="match status" value="1"/>
</dbReference>
<reference evidence="5" key="1">
    <citation type="journal article" date="2021" name="Front. Microbiol.">
        <title>Comprehensive Comparative Genomics and Phenotyping of Methylobacterium Species.</title>
        <authorList>
            <person name="Alessa O."/>
            <person name="Ogura Y."/>
            <person name="Fujitani Y."/>
            <person name="Takami H."/>
            <person name="Hayashi T."/>
            <person name="Sahin N."/>
            <person name="Tani A."/>
        </authorList>
    </citation>
    <scope>NUCLEOTIDE SEQUENCE</scope>
    <source>
        <strain evidence="5">NBRC 15686</strain>
    </source>
</reference>
<evidence type="ECO:0000256" key="2">
    <source>
        <dbReference type="ARBA" id="ARBA00022840"/>
    </source>
</evidence>
<dbReference type="InterPro" id="IPR027417">
    <property type="entry name" value="P-loop_NTPase"/>
</dbReference>
<dbReference type="Gene3D" id="3.40.50.300">
    <property type="entry name" value="P-loop containing nucleotide triphosphate hydrolases"/>
    <property type="match status" value="2"/>
</dbReference>
<dbReference type="SUPFAM" id="SSF52540">
    <property type="entry name" value="P-loop containing nucleoside triphosphate hydrolases"/>
    <property type="match status" value="2"/>
</dbReference>
<dbReference type="Pfam" id="PF13604">
    <property type="entry name" value="AAA_30"/>
    <property type="match status" value="1"/>
</dbReference>
<evidence type="ECO:0000256" key="1">
    <source>
        <dbReference type="ARBA" id="ARBA00022741"/>
    </source>
</evidence>
<feature type="domain" description="AAA+ ATPase" evidence="4">
    <location>
        <begin position="467"/>
        <end position="846"/>
    </location>
</feature>
<dbReference type="InterPro" id="IPR014862">
    <property type="entry name" value="TrwC"/>
</dbReference>
<dbReference type="InterPro" id="IPR003593">
    <property type="entry name" value="AAA+_ATPase"/>
</dbReference>
<dbReference type="EMBL" id="BPRC01000026">
    <property type="protein sequence ID" value="GJE67397.1"/>
    <property type="molecule type" value="Genomic_DNA"/>
</dbReference>
<proteinExistence type="predicted"/>